<dbReference type="PROSITE" id="PS50848">
    <property type="entry name" value="START"/>
    <property type="match status" value="1"/>
</dbReference>
<dbReference type="InterPro" id="IPR051213">
    <property type="entry name" value="START_lipid_transfer"/>
</dbReference>
<dbReference type="Gene3D" id="3.30.530.20">
    <property type="match status" value="1"/>
</dbReference>
<dbReference type="InterPro" id="IPR023393">
    <property type="entry name" value="START-like_dom_sf"/>
</dbReference>
<evidence type="ECO:0000259" key="1">
    <source>
        <dbReference type="PROSITE" id="PS50848"/>
    </source>
</evidence>
<accession>A0A7S1HKH9</accession>
<dbReference type="SUPFAM" id="SSF55961">
    <property type="entry name" value="Bet v1-like"/>
    <property type="match status" value="1"/>
</dbReference>
<proteinExistence type="predicted"/>
<name>A0A7S1HKH9_HEMAN</name>
<dbReference type="Pfam" id="PF01852">
    <property type="entry name" value="START"/>
    <property type="match status" value="1"/>
</dbReference>
<dbReference type="PANTHER" id="PTHR19308">
    <property type="entry name" value="PHOSPHATIDYLCHOLINE TRANSFER PROTEIN"/>
    <property type="match status" value="1"/>
</dbReference>
<dbReference type="AlphaFoldDB" id="A0A7S1HKH9"/>
<evidence type="ECO:0000313" key="2">
    <source>
        <dbReference type="EMBL" id="CAD8984290.1"/>
    </source>
</evidence>
<dbReference type="InterPro" id="IPR002913">
    <property type="entry name" value="START_lipid-bd_dom"/>
</dbReference>
<organism evidence="2">
    <name type="scientific">Hemiselmis andersenii</name>
    <name type="common">Cryptophyte alga</name>
    <dbReference type="NCBI Taxonomy" id="464988"/>
    <lineage>
        <taxon>Eukaryota</taxon>
        <taxon>Cryptophyceae</taxon>
        <taxon>Cryptomonadales</taxon>
        <taxon>Hemiselmidaceae</taxon>
        <taxon>Hemiselmis</taxon>
    </lineage>
</organism>
<dbReference type="EMBL" id="HBFX01058666">
    <property type="protein sequence ID" value="CAD8984290.1"/>
    <property type="molecule type" value="Transcribed_RNA"/>
</dbReference>
<protein>
    <recommendedName>
        <fullName evidence="1">START domain-containing protein</fullName>
    </recommendedName>
</protein>
<reference evidence="2" key="1">
    <citation type="submission" date="2021-01" db="EMBL/GenBank/DDBJ databases">
        <authorList>
            <person name="Corre E."/>
            <person name="Pelletier E."/>
            <person name="Niang G."/>
            <person name="Scheremetjew M."/>
            <person name="Finn R."/>
            <person name="Kale V."/>
            <person name="Holt S."/>
            <person name="Cochrane G."/>
            <person name="Meng A."/>
            <person name="Brown T."/>
            <person name="Cohen L."/>
        </authorList>
    </citation>
    <scope>NUCLEOTIDE SEQUENCE</scope>
    <source>
        <strain evidence="2">CCMP644</strain>
    </source>
</reference>
<gene>
    <name evidence="2" type="ORF">HAND00432_LOCUS35302</name>
</gene>
<sequence>MGKEGGEGTGSLKISKMQEQAVQTHNNELIGRLFNVMGGDDWEHVLCLGGVNVYRKRITDVPGGEKFYCIKAVRTINARPIDVYDLLKDPQRVSEYNDECALTEELPPLSDDTRLTWACSKKYGPFKARDFITRVHHRKMTDGTLVVMSQSEDIEWERSQPGTDYVRTEVLLAGNVMRPDPTDPTKTEFTTIAHVNPGGAADTPLGSRLVNHICTHGPVNFINKLEIAAGPKHGSEPYVPL</sequence>
<feature type="domain" description="START" evidence="1">
    <location>
        <begin position="42"/>
        <end position="226"/>
    </location>
</feature>
<dbReference type="GO" id="GO:0008289">
    <property type="term" value="F:lipid binding"/>
    <property type="evidence" value="ECO:0007669"/>
    <property type="project" value="InterPro"/>
</dbReference>
<dbReference type="CDD" id="cd00177">
    <property type="entry name" value="START"/>
    <property type="match status" value="1"/>
</dbReference>
<dbReference type="GO" id="GO:0005737">
    <property type="term" value="C:cytoplasm"/>
    <property type="evidence" value="ECO:0007669"/>
    <property type="project" value="UniProtKB-ARBA"/>
</dbReference>
<dbReference type="PANTHER" id="PTHR19308:SF14">
    <property type="entry name" value="START DOMAIN-CONTAINING PROTEIN"/>
    <property type="match status" value="1"/>
</dbReference>